<feature type="region of interest" description="Disordered" evidence="1">
    <location>
        <begin position="49"/>
        <end position="72"/>
    </location>
</feature>
<feature type="compositionally biased region" description="Polar residues" evidence="1">
    <location>
        <begin position="53"/>
        <end position="72"/>
    </location>
</feature>
<dbReference type="RefSeq" id="WP_169533272.1">
    <property type="nucleotide sequence ID" value="NZ_JABBGH010000003.1"/>
</dbReference>
<comment type="caution">
    <text evidence="2">The sequence shown here is derived from an EMBL/GenBank/DDBJ whole genome shotgun (WGS) entry which is preliminary data.</text>
</comment>
<evidence type="ECO:0000313" key="2">
    <source>
        <dbReference type="EMBL" id="NML67619.1"/>
    </source>
</evidence>
<sequence>MPAPAPTWRPGEPGYGVVEYADGGHKRFIAFGPLSVACVAELCAVARKHGVKPTSTDGWLTQSSSQSEPKGT</sequence>
<reference evidence="2 3" key="1">
    <citation type="submission" date="2020-04" db="EMBL/GenBank/DDBJ databases">
        <title>Hymenobacter polaris sp. nov., isolated from Arctic soil.</title>
        <authorList>
            <person name="Dahal R.H."/>
        </authorList>
    </citation>
    <scope>NUCLEOTIDE SEQUENCE [LARGE SCALE GENOMIC DNA]</scope>
    <source>
        <strain evidence="2 3">RP-2-7</strain>
    </source>
</reference>
<name>A0A7Y0FPP7_9BACT</name>
<dbReference type="EMBL" id="JABBGH010000003">
    <property type="protein sequence ID" value="NML67619.1"/>
    <property type="molecule type" value="Genomic_DNA"/>
</dbReference>
<proteinExistence type="predicted"/>
<evidence type="ECO:0000256" key="1">
    <source>
        <dbReference type="SAM" id="MobiDB-lite"/>
    </source>
</evidence>
<keyword evidence="3" id="KW-1185">Reference proteome</keyword>
<organism evidence="2 3">
    <name type="scientific">Hymenobacter polaris</name>
    <dbReference type="NCBI Taxonomy" id="2682546"/>
    <lineage>
        <taxon>Bacteria</taxon>
        <taxon>Pseudomonadati</taxon>
        <taxon>Bacteroidota</taxon>
        <taxon>Cytophagia</taxon>
        <taxon>Cytophagales</taxon>
        <taxon>Hymenobacteraceae</taxon>
        <taxon>Hymenobacter</taxon>
    </lineage>
</organism>
<evidence type="ECO:0000313" key="3">
    <source>
        <dbReference type="Proteomes" id="UP000559626"/>
    </source>
</evidence>
<accession>A0A7Y0FPP7</accession>
<dbReference type="Proteomes" id="UP000559626">
    <property type="component" value="Unassembled WGS sequence"/>
</dbReference>
<protein>
    <submittedName>
        <fullName evidence="2">Uncharacterized protein</fullName>
    </submittedName>
</protein>
<gene>
    <name evidence="2" type="ORF">HHL22_20655</name>
</gene>
<dbReference type="AlphaFoldDB" id="A0A7Y0FPP7"/>